<dbReference type="PANTHER" id="PTHR22916:SF51">
    <property type="entry name" value="GLYCOSYLTRANSFERASE EPSH-RELATED"/>
    <property type="match status" value="1"/>
</dbReference>
<protein>
    <submittedName>
        <fullName evidence="4">Glycosyltransferase</fullName>
    </submittedName>
</protein>
<dbReference type="CDD" id="cd00761">
    <property type="entry name" value="Glyco_tranf_GTA_type"/>
    <property type="match status" value="1"/>
</dbReference>
<dbReference type="PANTHER" id="PTHR22916">
    <property type="entry name" value="GLYCOSYLTRANSFERASE"/>
    <property type="match status" value="1"/>
</dbReference>
<dbReference type="InterPro" id="IPR029044">
    <property type="entry name" value="Nucleotide-diphossugar_trans"/>
</dbReference>
<keyword evidence="1" id="KW-0328">Glycosyltransferase</keyword>
<dbReference type="EMBL" id="CP009054">
    <property type="protein sequence ID" value="AII13632.1"/>
    <property type="molecule type" value="Genomic_DNA"/>
</dbReference>
<proteinExistence type="predicted"/>
<organism evidence="4 5">
    <name type="scientific">Lactococcus lactis subsp. lactis NCDO 2118</name>
    <dbReference type="NCBI Taxonomy" id="1117941"/>
    <lineage>
        <taxon>Bacteria</taxon>
        <taxon>Bacillati</taxon>
        <taxon>Bacillota</taxon>
        <taxon>Bacilli</taxon>
        <taxon>Lactobacillales</taxon>
        <taxon>Streptococcaceae</taxon>
        <taxon>Lactococcus</taxon>
    </lineage>
</organism>
<reference evidence="4 5" key="1">
    <citation type="submission" date="2014-07" db="EMBL/GenBank/DDBJ databases">
        <title>Genome sequence of Lactococcus lactis subsp. lactis NCDO 2118, a GABA-producing strain.</title>
        <authorList>
            <person name="Oliveira L.C."/>
            <person name="Saraiva T.D.L."/>
            <person name="Soares S.C."/>
            <person name="Ramos R.T.J."/>
            <person name="Sa P.H.C.G."/>
            <person name="Carneiro A.R."/>
            <person name="Miranda F."/>
            <person name="Freire M."/>
            <person name="Renan W."/>
            <person name="Oliveira A.F.Jr."/>
            <person name="Santos A.R."/>
            <person name="Pinto A.C."/>
            <person name="Souza B.M."/>
            <person name="Castro C.P."/>
            <person name="Diniz C.A.A."/>
            <person name="Rocha C.S."/>
            <person name="Mariano D.C.B."/>
            <person name="Aguiar E.L."/>
            <person name="Folador E.L."/>
            <person name="Barbosa E.G.V."/>
            <person name="Aburjaile F.F."/>
            <person name="Goncalves L.A."/>
            <person name="Guimaraes L.C."/>
            <person name="Azevedo M.S.P."/>
            <person name="Agresti P.C.M."/>
            <person name="Faria R.F."/>
            <person name="Tiwari S."/>
            <person name="Almeida S.S."/>
            <person name="Hassan S.S."/>
            <person name="Pereira V.B."/>
            <person name="Abreu V.A.C."/>
            <person name="Pereira U.P."/>
            <person name="Dorella F.A."/>
            <person name="Carvalho A.F."/>
            <person name="Pereira F.L."/>
            <person name="Leal C.A.G."/>
            <person name="Figueiredo H.C.P."/>
            <person name="Silva A."/>
            <person name="Miyoshi A."/>
            <person name="Azevedo V."/>
        </authorList>
    </citation>
    <scope>NUCLEOTIDE SEQUENCE [LARGE SCALE GENOMIC DNA]</scope>
    <source>
        <strain evidence="4 5">NCDO 2118</strain>
    </source>
</reference>
<dbReference type="GO" id="GO:0016757">
    <property type="term" value="F:glycosyltransferase activity"/>
    <property type="evidence" value="ECO:0007669"/>
    <property type="project" value="UniProtKB-KW"/>
</dbReference>
<name>A0ABC8A8S8_LACLL</name>
<dbReference type="AlphaFoldDB" id="A0ABC8A8S8"/>
<dbReference type="RefSeq" id="WP_012898607.1">
    <property type="nucleotide sequence ID" value="NZ_CP009054.1"/>
</dbReference>
<evidence type="ECO:0000313" key="4">
    <source>
        <dbReference type="EMBL" id="AII13632.1"/>
    </source>
</evidence>
<dbReference type="Gene3D" id="3.90.550.10">
    <property type="entry name" value="Spore Coat Polysaccharide Biosynthesis Protein SpsA, Chain A"/>
    <property type="match status" value="1"/>
</dbReference>
<evidence type="ECO:0000256" key="1">
    <source>
        <dbReference type="ARBA" id="ARBA00022676"/>
    </source>
</evidence>
<dbReference type="SUPFAM" id="SSF53448">
    <property type="entry name" value="Nucleotide-diphospho-sugar transferases"/>
    <property type="match status" value="1"/>
</dbReference>
<gene>
    <name evidence="4" type="ORF">NCDO2118_2180</name>
</gene>
<feature type="domain" description="Glycosyltransferase 2-like" evidence="3">
    <location>
        <begin position="6"/>
        <end position="170"/>
    </location>
</feature>
<dbReference type="KEGG" id="llx:NCDO2118_2180"/>
<evidence type="ECO:0000259" key="3">
    <source>
        <dbReference type="Pfam" id="PF00535"/>
    </source>
</evidence>
<sequence>MIAKISVIVPVYNSARFLERCLESILNQTFMDFELIIVEDGSDDASPQICEIYQQKDTRIRLFYEQHNGQSITRNLGLKKARGEYICFIDSDDHVSFDYLERLYEVIERENVDLVSCEMRGESYLASSEQRVEEEATYFRTNRKIMLAYLQESPFSFGPVTKLYRRDLLEGIHFSEHKIYEDYYFNYQYFSKINSAIAIDFVGYFYIKNENSTVRKLFDLNQFDNITEQHKVIKEVIEQYPEYLPIASYNLAWGYYWLITKYLYLIKEDKAKSKEFLNLIRNYLVTDKKILKSATPLKTRRERWTIKMVESYPNLIWWAYKMKFYFK</sequence>
<dbReference type="Pfam" id="PF00535">
    <property type="entry name" value="Glycos_transf_2"/>
    <property type="match status" value="1"/>
</dbReference>
<dbReference type="Proteomes" id="UP000028594">
    <property type="component" value="Chromosome"/>
</dbReference>
<dbReference type="InterPro" id="IPR001173">
    <property type="entry name" value="Glyco_trans_2-like"/>
</dbReference>
<accession>A0ABC8A8S8</accession>
<keyword evidence="2" id="KW-0808">Transferase</keyword>
<evidence type="ECO:0000256" key="2">
    <source>
        <dbReference type="ARBA" id="ARBA00022679"/>
    </source>
</evidence>
<evidence type="ECO:0000313" key="5">
    <source>
        <dbReference type="Proteomes" id="UP000028594"/>
    </source>
</evidence>